<dbReference type="PANTHER" id="PTHR37804">
    <property type="entry name" value="CDAA REGULATORY PROTEIN CDAR"/>
    <property type="match status" value="1"/>
</dbReference>
<dbReference type="Gene3D" id="2.170.120.30">
    <property type="match status" value="2"/>
</dbReference>
<evidence type="ECO:0008006" key="3">
    <source>
        <dbReference type="Google" id="ProtNLM"/>
    </source>
</evidence>
<proteinExistence type="predicted"/>
<evidence type="ECO:0000313" key="1">
    <source>
        <dbReference type="EMBL" id="RAL22097.1"/>
    </source>
</evidence>
<dbReference type="InterPro" id="IPR053154">
    <property type="entry name" value="c-di-AMP_regulator"/>
</dbReference>
<evidence type="ECO:0000313" key="2">
    <source>
        <dbReference type="Proteomes" id="UP000251213"/>
    </source>
</evidence>
<dbReference type="OrthoDB" id="1013291at2"/>
<keyword evidence="2" id="KW-1185">Reference proteome</keyword>
<dbReference type="Pfam" id="PF07949">
    <property type="entry name" value="YbbR"/>
    <property type="match status" value="3"/>
</dbReference>
<organism evidence="1 2">
    <name type="scientific">Thermoflavimicrobium daqui</name>
    <dbReference type="NCBI Taxonomy" id="2137476"/>
    <lineage>
        <taxon>Bacteria</taxon>
        <taxon>Bacillati</taxon>
        <taxon>Bacillota</taxon>
        <taxon>Bacilli</taxon>
        <taxon>Bacillales</taxon>
        <taxon>Thermoactinomycetaceae</taxon>
        <taxon>Thermoflavimicrobium</taxon>
    </lineage>
</organism>
<dbReference type="RefSeq" id="WP_113659940.1">
    <property type="nucleotide sequence ID" value="NZ_KZ845672.1"/>
</dbReference>
<dbReference type="InterPro" id="IPR012505">
    <property type="entry name" value="YbbR"/>
</dbReference>
<reference evidence="1 2" key="2">
    <citation type="submission" date="2018-06" db="EMBL/GenBank/DDBJ databases">
        <authorList>
            <person name="Zhirakovskaya E."/>
        </authorList>
    </citation>
    <scope>NUCLEOTIDE SEQUENCE [LARGE SCALE GENOMIC DNA]</scope>
    <source>
        <strain evidence="1 2">FBKL4.011</strain>
    </source>
</reference>
<dbReference type="Proteomes" id="UP000251213">
    <property type="component" value="Unassembled WGS sequence"/>
</dbReference>
<accession>A0A364K255</accession>
<dbReference type="AlphaFoldDB" id="A0A364K255"/>
<protein>
    <recommendedName>
        <fullName evidence="3">YbbR domain-containing protein</fullName>
    </recommendedName>
</protein>
<sequence length="407" mass="45212">MNKWMDNDMVLRFLSIGLAVVLWLSVGEGSFSLGQDHNFASSQTRVEVPIEAKYDQSRFEIVKIVPSKVQLTLTGDKYLLERLSLDYRVFVDLRNLGSGKHHNIPLQIQGIPLGIDKKLSPDSVTVVMEPKLKKEMPVQVDIIGNGKDGFNASTAIVNPEKVLISGTKAELDEVKSIRAVVQVDNLNKTYKKDIRLQPYGEQGPLSLNQISVTPEVVHVEIPISTPNKKVPLKVEVGKDPPSGYAVESLSWKEKDITVYGPPTYLDELDFYSGIKLDLSNVTKDQKIRMPISIQNPIIKVEPKEIDIYVKMVPSKTRTIDHIPIQIAGVGDGLNAKFVQPQDGKISITLSGAPSIIDKMNDGDVKAYCDLTNLTKGKHEIPIQFNLPPYLKVENLGTQKANIELIEK</sequence>
<name>A0A364K255_9BACL</name>
<gene>
    <name evidence="1" type="ORF">DL897_15000</name>
</gene>
<reference evidence="1 2" key="1">
    <citation type="submission" date="2018-06" db="EMBL/GenBank/DDBJ databases">
        <title>Thermoflavimicrobium daqus sp. nov., a thermophilic microbe isolated from Moutai-flavour Daqu.</title>
        <authorList>
            <person name="Wang X."/>
            <person name="Zhou H."/>
        </authorList>
    </citation>
    <scope>NUCLEOTIDE SEQUENCE [LARGE SCALE GENOMIC DNA]</scope>
    <source>
        <strain evidence="1 2">FBKL4.011</strain>
    </source>
</reference>
<dbReference type="Gene3D" id="2.170.120.40">
    <property type="entry name" value="YbbR-like domain"/>
    <property type="match status" value="2"/>
</dbReference>
<dbReference type="EMBL" id="QJKK01000010">
    <property type="protein sequence ID" value="RAL22097.1"/>
    <property type="molecule type" value="Genomic_DNA"/>
</dbReference>
<comment type="caution">
    <text evidence="1">The sequence shown here is derived from an EMBL/GenBank/DDBJ whole genome shotgun (WGS) entry which is preliminary data.</text>
</comment>
<dbReference type="PANTHER" id="PTHR37804:SF1">
    <property type="entry name" value="CDAA REGULATORY PROTEIN CDAR"/>
    <property type="match status" value="1"/>
</dbReference>